<name>A0A9W6V7M4_9PSEU</name>
<dbReference type="InterPro" id="IPR038765">
    <property type="entry name" value="Papain-like_cys_pep_sf"/>
</dbReference>
<protein>
    <submittedName>
        <fullName evidence="2">N-hydroxyarylamine O-acetyltransferase</fullName>
    </submittedName>
</protein>
<dbReference type="Gene3D" id="3.30.2140.10">
    <property type="entry name" value="Arylamine N-acetyltransferase"/>
    <property type="match status" value="1"/>
</dbReference>
<dbReference type="PANTHER" id="PTHR11786">
    <property type="entry name" value="N-HYDROXYARYLAMINE O-ACETYLTRANSFERASE"/>
    <property type="match status" value="1"/>
</dbReference>
<dbReference type="EMBL" id="BSSD01000001">
    <property type="protein sequence ID" value="GLW90109.1"/>
    <property type="molecule type" value="Genomic_DNA"/>
</dbReference>
<gene>
    <name evidence="2" type="ORF">Aglo03_09250</name>
</gene>
<dbReference type="InterPro" id="IPR001447">
    <property type="entry name" value="Arylamine_N-AcTrfase"/>
</dbReference>
<dbReference type="SUPFAM" id="SSF54001">
    <property type="entry name" value="Cysteine proteinases"/>
    <property type="match status" value="1"/>
</dbReference>
<comment type="caution">
    <text evidence="2">The sequence shown here is derived from an EMBL/GenBank/DDBJ whole genome shotgun (WGS) entry which is preliminary data.</text>
</comment>
<dbReference type="Pfam" id="PF00797">
    <property type="entry name" value="Acetyltransf_2"/>
    <property type="match status" value="1"/>
</dbReference>
<keyword evidence="3" id="KW-1185">Reference proteome</keyword>
<accession>A0A9W6V7M4</accession>
<comment type="similarity">
    <text evidence="1">Belongs to the arylamine N-acetyltransferase family.</text>
</comment>
<dbReference type="PANTHER" id="PTHR11786:SF0">
    <property type="entry name" value="ARYLAMINE N-ACETYLTRANSFERASE 4-RELATED"/>
    <property type="match status" value="1"/>
</dbReference>
<dbReference type="Proteomes" id="UP001165042">
    <property type="component" value="Unassembled WGS sequence"/>
</dbReference>
<organism evidence="2 3">
    <name type="scientific">Actinokineospora globicatena</name>
    <dbReference type="NCBI Taxonomy" id="103729"/>
    <lineage>
        <taxon>Bacteria</taxon>
        <taxon>Bacillati</taxon>
        <taxon>Actinomycetota</taxon>
        <taxon>Actinomycetes</taxon>
        <taxon>Pseudonocardiales</taxon>
        <taxon>Pseudonocardiaceae</taxon>
        <taxon>Actinokineospora</taxon>
    </lineage>
</organism>
<sequence length="279" mass="30345">MDSNTSDSAALDSTAGDSTVDSTVIGAYLDRLGITGSRAPDAAFLRELQERHLLAIPFENIDVHLGVPIRVGPAAVAKVAGGRGGTCRELNGSAFPALLTALGYRPVLLGSQVFVDGTPNFPLAHTVIRVDCPDPWLVDVGFGRDAPRFPLRLDVRGPQADPNGEYEFVDGPDGQVDLLRDAEPLLRVDPRPRALAEFLPVLRWFETAPESPFRTSLFCTRLTEHGRVTLRGDRLSWTDGEHRDSVTLGSDAEITAAYAEHFGITLDRLPRIPDRPEDT</sequence>
<dbReference type="Gene3D" id="2.40.128.150">
    <property type="entry name" value="Cysteine proteinases"/>
    <property type="match status" value="1"/>
</dbReference>
<evidence type="ECO:0000313" key="3">
    <source>
        <dbReference type="Proteomes" id="UP001165042"/>
    </source>
</evidence>
<dbReference type="GO" id="GO:0016407">
    <property type="term" value="F:acetyltransferase activity"/>
    <property type="evidence" value="ECO:0007669"/>
    <property type="project" value="InterPro"/>
</dbReference>
<evidence type="ECO:0000313" key="2">
    <source>
        <dbReference type="EMBL" id="GLW90109.1"/>
    </source>
</evidence>
<reference evidence="2" key="1">
    <citation type="submission" date="2023-02" db="EMBL/GenBank/DDBJ databases">
        <title>Actinokineospora globicatena NBRC 15670.</title>
        <authorList>
            <person name="Ichikawa N."/>
            <person name="Sato H."/>
            <person name="Tonouchi N."/>
        </authorList>
    </citation>
    <scope>NUCLEOTIDE SEQUENCE</scope>
    <source>
        <strain evidence="2">NBRC 15670</strain>
    </source>
</reference>
<dbReference type="AlphaFoldDB" id="A0A9W6V7M4"/>
<evidence type="ECO:0000256" key="1">
    <source>
        <dbReference type="ARBA" id="ARBA00006547"/>
    </source>
</evidence>
<proteinExistence type="inferred from homology"/>